<dbReference type="OrthoDB" id="9762792at2"/>
<feature type="domain" description="PD-(D/E)XK endonuclease-like" evidence="1">
    <location>
        <begin position="651"/>
        <end position="936"/>
    </location>
</feature>
<dbReference type="RefSeq" id="WP_055143715.1">
    <property type="nucleotide sequence ID" value="NZ_JXSZ01000005.1"/>
</dbReference>
<evidence type="ECO:0000259" key="1">
    <source>
        <dbReference type="Pfam" id="PF12705"/>
    </source>
</evidence>
<dbReference type="AlphaFoldDB" id="A0A0P7BYD7"/>
<dbReference type="SUPFAM" id="SSF52540">
    <property type="entry name" value="P-loop containing nucleoside triphosphate hydrolases"/>
    <property type="match status" value="1"/>
</dbReference>
<dbReference type="Pfam" id="PF12705">
    <property type="entry name" value="PDDEXK_1"/>
    <property type="match status" value="1"/>
</dbReference>
<comment type="caution">
    <text evidence="2">The sequence shown here is derived from an EMBL/GenBank/DDBJ whole genome shotgun (WGS) entry which is preliminary data.</text>
</comment>
<name>A0A0P7BYD7_9BACT</name>
<accession>A0A0P7BYD7</accession>
<reference evidence="2 3" key="1">
    <citation type="submission" date="2015-07" db="EMBL/GenBank/DDBJ databases">
        <title>The draft genome sequence of Leadbetterella sp. JN14-9.</title>
        <authorList>
            <person name="Liu Y."/>
            <person name="Du J."/>
            <person name="Shao Z."/>
        </authorList>
    </citation>
    <scope>NUCLEOTIDE SEQUENCE [LARGE SCALE GENOMIC DNA]</scope>
    <source>
        <strain evidence="2 3">JN14-9</strain>
    </source>
</reference>
<keyword evidence="3" id="KW-1185">Reference proteome</keyword>
<protein>
    <recommendedName>
        <fullName evidence="1">PD-(D/E)XK endonuclease-like domain-containing protein</fullName>
    </recommendedName>
</protein>
<dbReference type="Gene3D" id="3.90.320.10">
    <property type="match status" value="1"/>
</dbReference>
<dbReference type="InterPro" id="IPR027417">
    <property type="entry name" value="P-loop_NTPase"/>
</dbReference>
<dbReference type="InterPro" id="IPR038726">
    <property type="entry name" value="PDDEXK_AddAB-type"/>
</dbReference>
<dbReference type="STRING" id="1605367.AFM12_02605"/>
<dbReference type="Proteomes" id="UP000050454">
    <property type="component" value="Unassembled WGS sequence"/>
</dbReference>
<dbReference type="EMBL" id="LGTQ01000005">
    <property type="protein sequence ID" value="KPM49514.1"/>
    <property type="molecule type" value="Genomic_DNA"/>
</dbReference>
<sequence>MNSFLKTTAQQIFDQHTIKELKDLCVVLPSRRATFFFKKELSEFSETPFVSPHVYSIDDFVTELSGLQIADQVTLTFDLFELYKKHDESISFEEFITWGSTVLKDFDLIDQYLVPDVKALFNYMSEAEALSRWEPDSSRPIEATANTRSYFRLYEILGKVYYEFRQHLQNQKSAYRGMAYRLLAEDFEQIDIDDVEFSHFYFVGLNALSKSEEQIISRLVKSKKATCFWDTDQWFMNSTHQAGDVLRRYRNSQVFGKWNEPADLLRTAEREVNIFDSPFETLQSKLGSQFLGSESTVFVVPDENLIQPLLFSMGQDVADYNITMGLGMGQSKIAVLMNDHLAMHTEGAYLSADGVKFNHRYLLKLLNNPLVKAYEQIVYPIEKPYQSLSNFIIEKNKVFITGDEVTKKLASDKLFDLFCRAWKGKAQNIVVLQQKVLELLQDQLIQELDVMEKGFFMLYFSVLNRLVDEIKKHSEFNTDALKALLKELLKQHRVPFTGEPVAPLQIMSLLETRCLDFEHVVLFSFNEGVVPSSQKNNSLIPFEACKEYGIPVFSDQDSIMAYHFYRLMMRAKKVDIIYTSGGTSGVGGGKEKSRFVLQLLHKLAPENPKMKVSESKVDFVKDDIDENTEIIIEKDQELVQKITEYLTKRGISASALSTYYDCSLRFYYSKILGLSELDEVEETFGNDVFGNWIHYSIEKIAKEVILEKNLITDGLKPKVLAAIPRVLDSVFNEHFAGYSADRGINVVYRVMANQLLKTYYEKVLFEGNDNLIVASELKIKAPQQHEKLSYSLTGNIDSVEFENGVLKLIDFKTGTVKNAELNFSSKETFNEAFKSASKGKFRQMSIYKYLAYHELQKSGKLNGFSLSPSTPMEAGMYSFRDLSEFHQQNQIPLEDLKREVEKALSDFVDEITDSQIPFAQTDDLKKCEWCPFKEVCGR</sequence>
<organism evidence="2 3">
    <name type="scientific">Jiulongibacter sediminis</name>
    <dbReference type="NCBI Taxonomy" id="1605367"/>
    <lineage>
        <taxon>Bacteria</taxon>
        <taxon>Pseudomonadati</taxon>
        <taxon>Bacteroidota</taxon>
        <taxon>Cytophagia</taxon>
        <taxon>Cytophagales</taxon>
        <taxon>Leadbetterellaceae</taxon>
        <taxon>Jiulongibacter</taxon>
    </lineage>
</organism>
<evidence type="ECO:0000313" key="3">
    <source>
        <dbReference type="Proteomes" id="UP000050454"/>
    </source>
</evidence>
<gene>
    <name evidence="2" type="ORF">AFM12_02605</name>
</gene>
<dbReference type="InterPro" id="IPR011604">
    <property type="entry name" value="PDDEXK-like_dom_sf"/>
</dbReference>
<proteinExistence type="predicted"/>
<evidence type="ECO:0000313" key="2">
    <source>
        <dbReference type="EMBL" id="KPM49514.1"/>
    </source>
</evidence>